<evidence type="ECO:0000259" key="11">
    <source>
        <dbReference type="Pfam" id="PF00749"/>
    </source>
</evidence>
<dbReference type="InterPro" id="IPR008925">
    <property type="entry name" value="aa_tRNA-synth_I_cd-bd_sf"/>
</dbReference>
<protein>
    <recommendedName>
        <fullName evidence="3">glutamate--tRNA ligase</fullName>
        <ecNumber evidence="3">6.1.1.17</ecNumber>
    </recommendedName>
    <alternativeName>
        <fullName evidence="10">Glutamyl-tRNA synthetase</fullName>
    </alternativeName>
</protein>
<proteinExistence type="inferred from homology"/>
<evidence type="ECO:0000256" key="4">
    <source>
        <dbReference type="ARBA" id="ARBA00022490"/>
    </source>
</evidence>
<name>A0A644WRK6_9ZZZZ</name>
<gene>
    <name evidence="13" type="primary">gltX_17</name>
    <name evidence="13" type="ORF">SDC9_52596</name>
</gene>
<evidence type="ECO:0000256" key="1">
    <source>
        <dbReference type="ARBA" id="ARBA00004173"/>
    </source>
</evidence>
<dbReference type="InterPro" id="IPR004527">
    <property type="entry name" value="Glu-tRNA-ligase_bac/mito"/>
</dbReference>
<reference evidence="13" key="1">
    <citation type="submission" date="2019-08" db="EMBL/GenBank/DDBJ databases">
        <authorList>
            <person name="Kucharzyk K."/>
            <person name="Murdoch R.W."/>
            <person name="Higgins S."/>
            <person name="Loffler F."/>
        </authorList>
    </citation>
    <scope>NUCLEOTIDE SEQUENCE</scope>
</reference>
<evidence type="ECO:0000256" key="7">
    <source>
        <dbReference type="ARBA" id="ARBA00022840"/>
    </source>
</evidence>
<feature type="domain" description="Aminoacyl-tRNA synthetase class I anticodon-binding" evidence="12">
    <location>
        <begin position="334"/>
        <end position="486"/>
    </location>
</feature>
<evidence type="ECO:0000256" key="6">
    <source>
        <dbReference type="ARBA" id="ARBA00022741"/>
    </source>
</evidence>
<dbReference type="HAMAP" id="MF_00022">
    <property type="entry name" value="Glu_tRNA_synth_type1"/>
    <property type="match status" value="1"/>
</dbReference>
<evidence type="ECO:0000256" key="2">
    <source>
        <dbReference type="ARBA" id="ARBA00007894"/>
    </source>
</evidence>
<sequence length="494" mass="56124">MEVRVRYAPSPTGLQHIGGVRTALFNYFFARANSGKFILRVEDTDRERYSDESLQDLYDTLAWLGIAWDEGPIVGGPCGPYIQSERFDLYRSYAEQLVRDGKAYYCYCTPERLEAVRVKQQEEKSEVQGYDRHCRNLSEAERAEYEMQGIKPVIRLKVPTDGKTTFHDVLMGDITRRNRDVSPDPILLKSDGFPTYHLANVIDDHLMGITHIMRAQEWIPSGPLHILLYEAFGWEPPMYCHLPMVMGKDGQKLSKRHGSTSVRDFKEKGYLPEALMNYVSMVGWSYDGQREFFSKQDLEQVFSLEKINKAPGVFDYKKLDWFNGQYIRQKSDEELLALLLPYMTKAGFVSAPLSSDQESMLLNLTKVVKERLKVLSDVVDLTRFLFEEPTYEDVNLFAAKGVELAVAVSALDRAFEILKQGFEAGESHATTEQKLTDLAGEMGLKVNGVFMPLRVALTGSTVSLPLFDSIGLLGQEVTCARIENALALLKREVR</sequence>
<dbReference type="GO" id="GO:0004818">
    <property type="term" value="F:glutamate-tRNA ligase activity"/>
    <property type="evidence" value="ECO:0007669"/>
    <property type="project" value="UniProtKB-EC"/>
</dbReference>
<dbReference type="EMBL" id="VSSQ01001216">
    <property type="protein sequence ID" value="MPM06297.1"/>
    <property type="molecule type" value="Genomic_DNA"/>
</dbReference>
<keyword evidence="5 13" id="KW-0436">Ligase</keyword>
<feature type="domain" description="Glutamyl/glutaminyl-tRNA synthetase class Ib catalytic" evidence="11">
    <location>
        <begin position="2"/>
        <end position="321"/>
    </location>
</feature>
<dbReference type="GO" id="GO:0006424">
    <property type="term" value="P:glutamyl-tRNA aminoacylation"/>
    <property type="evidence" value="ECO:0007669"/>
    <property type="project" value="InterPro"/>
</dbReference>
<dbReference type="EC" id="6.1.1.17" evidence="3"/>
<dbReference type="SUPFAM" id="SSF48163">
    <property type="entry name" value="An anticodon-binding domain of class I aminoacyl-tRNA synthetases"/>
    <property type="match status" value="1"/>
</dbReference>
<keyword evidence="9" id="KW-0030">Aminoacyl-tRNA synthetase</keyword>
<dbReference type="GO" id="GO:0000049">
    <property type="term" value="F:tRNA binding"/>
    <property type="evidence" value="ECO:0007669"/>
    <property type="project" value="InterPro"/>
</dbReference>
<keyword evidence="8" id="KW-0648">Protein biosynthesis</keyword>
<dbReference type="SUPFAM" id="SSF52374">
    <property type="entry name" value="Nucleotidylyl transferase"/>
    <property type="match status" value="1"/>
</dbReference>
<dbReference type="GO" id="GO:0008270">
    <property type="term" value="F:zinc ion binding"/>
    <property type="evidence" value="ECO:0007669"/>
    <property type="project" value="InterPro"/>
</dbReference>
<keyword evidence="4" id="KW-0963">Cytoplasm</keyword>
<dbReference type="NCBIfam" id="TIGR00464">
    <property type="entry name" value="gltX_bact"/>
    <property type="match status" value="1"/>
</dbReference>
<keyword evidence="7" id="KW-0067">ATP-binding</keyword>
<dbReference type="Gene3D" id="1.10.10.350">
    <property type="match status" value="1"/>
</dbReference>
<keyword evidence="6" id="KW-0547">Nucleotide-binding</keyword>
<evidence type="ECO:0000259" key="12">
    <source>
        <dbReference type="Pfam" id="PF19269"/>
    </source>
</evidence>
<comment type="caution">
    <text evidence="13">The sequence shown here is derived from an EMBL/GenBank/DDBJ whole genome shotgun (WGS) entry which is preliminary data.</text>
</comment>
<dbReference type="InterPro" id="IPR033910">
    <property type="entry name" value="GluRS_core"/>
</dbReference>
<dbReference type="InterPro" id="IPR014729">
    <property type="entry name" value="Rossmann-like_a/b/a_fold"/>
</dbReference>
<dbReference type="PANTHER" id="PTHR43311">
    <property type="entry name" value="GLUTAMATE--TRNA LIGASE"/>
    <property type="match status" value="1"/>
</dbReference>
<dbReference type="AlphaFoldDB" id="A0A644WRK6"/>
<comment type="similarity">
    <text evidence="2">Belongs to the class-I aminoacyl-tRNA synthetase family. Glutamate--tRNA ligase type 1 subfamily.</text>
</comment>
<dbReference type="InterPro" id="IPR045462">
    <property type="entry name" value="aa-tRNA-synth_I_cd-bd"/>
</dbReference>
<dbReference type="Pfam" id="PF19269">
    <property type="entry name" value="Anticodon_2"/>
    <property type="match status" value="1"/>
</dbReference>
<dbReference type="InterPro" id="IPR020058">
    <property type="entry name" value="Glu/Gln-tRNA-synth_Ib_cat-dom"/>
</dbReference>
<dbReference type="Pfam" id="PF00749">
    <property type="entry name" value="tRNA-synt_1c"/>
    <property type="match status" value="1"/>
</dbReference>
<dbReference type="InterPro" id="IPR000924">
    <property type="entry name" value="Glu/Gln-tRNA-synth"/>
</dbReference>
<evidence type="ECO:0000256" key="10">
    <source>
        <dbReference type="ARBA" id="ARBA00030865"/>
    </source>
</evidence>
<dbReference type="GO" id="GO:0005739">
    <property type="term" value="C:mitochondrion"/>
    <property type="evidence" value="ECO:0007669"/>
    <property type="project" value="UniProtKB-SubCell"/>
</dbReference>
<dbReference type="GO" id="GO:0005829">
    <property type="term" value="C:cytosol"/>
    <property type="evidence" value="ECO:0007669"/>
    <property type="project" value="TreeGrafter"/>
</dbReference>
<dbReference type="InterPro" id="IPR020752">
    <property type="entry name" value="Glu-tRNA-synth_I_codon-bd_sub1"/>
</dbReference>
<dbReference type="CDD" id="cd00808">
    <property type="entry name" value="GluRS_core"/>
    <property type="match status" value="1"/>
</dbReference>
<evidence type="ECO:0000256" key="3">
    <source>
        <dbReference type="ARBA" id="ARBA00012835"/>
    </source>
</evidence>
<dbReference type="InterPro" id="IPR020751">
    <property type="entry name" value="aa-tRNA-synth_I_codon-bd_sub2"/>
</dbReference>
<organism evidence="13">
    <name type="scientific">bioreactor metagenome</name>
    <dbReference type="NCBI Taxonomy" id="1076179"/>
    <lineage>
        <taxon>unclassified sequences</taxon>
        <taxon>metagenomes</taxon>
        <taxon>ecological metagenomes</taxon>
    </lineage>
</organism>
<dbReference type="Gene3D" id="1.10.8.70">
    <property type="entry name" value="Glutamate-tRNA synthetase, class I, anticodon-binding domain 1"/>
    <property type="match status" value="1"/>
</dbReference>
<dbReference type="PRINTS" id="PR00987">
    <property type="entry name" value="TRNASYNTHGLU"/>
</dbReference>
<dbReference type="GO" id="GO:0005524">
    <property type="term" value="F:ATP binding"/>
    <property type="evidence" value="ECO:0007669"/>
    <property type="project" value="UniProtKB-KW"/>
</dbReference>
<accession>A0A644WRK6</accession>
<evidence type="ECO:0000256" key="9">
    <source>
        <dbReference type="ARBA" id="ARBA00023146"/>
    </source>
</evidence>
<evidence type="ECO:0000313" key="13">
    <source>
        <dbReference type="EMBL" id="MPM06297.1"/>
    </source>
</evidence>
<dbReference type="FunFam" id="3.40.50.620:FF:000045">
    <property type="entry name" value="Glutamate--tRNA ligase, mitochondrial"/>
    <property type="match status" value="1"/>
</dbReference>
<dbReference type="PANTHER" id="PTHR43311:SF2">
    <property type="entry name" value="GLUTAMATE--TRNA LIGASE, MITOCHONDRIAL-RELATED"/>
    <property type="match status" value="1"/>
</dbReference>
<comment type="subcellular location">
    <subcellularLocation>
        <location evidence="1">Mitochondrion</location>
    </subcellularLocation>
</comment>
<dbReference type="Gene3D" id="3.40.50.620">
    <property type="entry name" value="HUPs"/>
    <property type="match status" value="1"/>
</dbReference>
<evidence type="ECO:0000256" key="5">
    <source>
        <dbReference type="ARBA" id="ARBA00022598"/>
    </source>
</evidence>
<dbReference type="InterPro" id="IPR049940">
    <property type="entry name" value="GluQ/Sye"/>
</dbReference>
<evidence type="ECO:0000256" key="8">
    <source>
        <dbReference type="ARBA" id="ARBA00022917"/>
    </source>
</evidence>